<accession>A0A5N4D5G5</accession>
<feature type="compositionally biased region" description="Basic and acidic residues" evidence="1">
    <location>
        <begin position="476"/>
        <end position="489"/>
    </location>
</feature>
<dbReference type="AlphaFoldDB" id="A0A5N4D5G5"/>
<keyword evidence="4" id="KW-1185">Reference proteome</keyword>
<proteinExistence type="predicted"/>
<protein>
    <submittedName>
        <fullName evidence="3">CapZ-interacting protein</fullName>
    </submittedName>
</protein>
<dbReference type="Pfam" id="PF15255">
    <property type="entry name" value="CAP-ZIP_m"/>
    <property type="match status" value="1"/>
</dbReference>
<dbReference type="InterPro" id="IPR029341">
    <property type="entry name" value="FAM21/CAPZIP"/>
</dbReference>
<sequence length="585" mass="62306">MVKVAECQLWSHLESRRPLGQLSAAEQTQDLTVRVRSNKSVVQMAPQLQSQSMGRRGIGAVNLDLRTPQGPCSLWMWQHHDLSWSRCLTRRPVLLEIHTPLLIVSKQTPDPPLGGNGMPAKGLSALATRYGQNPGVCGRVGFKAVRLGEGWGGRALSHLGGFQASHPPAPCGCRGTWPAESRDREAGPNEERTAASESPLEDREERPAGTNANADNLAPLPWPSWPGGHTSQKNKKETSLLHLSLPLKAELGQNGEKSPPSANHTPKVKVKSSPLMEKLQASLAFDPAALLPAASPMSPGLKAMVLPFHSLPATPSSPGVRVPISSSQPPGGSRADQGLDQKAPSVQAILKVPVQLAMEPSQENGAKEENGGDVIPSSEQDVQQDREAGGGGHGHRGRPAARREGRPASSPRAEGGCGSPTEEKTEGKQMEEPTEVKERAASEEAEPGERSQDARGLRRPLPPGERRQPQPQTGERQGKANDSSPDHAQPDTSSEGAAGPSLWKPGKPWQKRDVLRVRGPPGGTGCHFPTSVPGTGQPRGPRCSPHPPLPVADLGSGLGFRETSTAGSNSLFGRDSARRDEERQR</sequence>
<feature type="compositionally biased region" description="Polar residues" evidence="1">
    <location>
        <begin position="562"/>
        <end position="571"/>
    </location>
</feature>
<comment type="caution">
    <text evidence="3">The sequence shown here is derived from an EMBL/GenBank/DDBJ whole genome shotgun (WGS) entry which is preliminary data.</text>
</comment>
<gene>
    <name evidence="3" type="ORF">Cadr_000018502</name>
</gene>
<feature type="region of interest" description="Disordered" evidence="1">
    <location>
        <begin position="355"/>
        <end position="585"/>
    </location>
</feature>
<feature type="region of interest" description="Disordered" evidence="1">
    <location>
        <begin position="251"/>
        <end position="271"/>
    </location>
</feature>
<evidence type="ECO:0000259" key="2">
    <source>
        <dbReference type="Pfam" id="PF15255"/>
    </source>
</evidence>
<dbReference type="Proteomes" id="UP000299084">
    <property type="component" value="Unassembled WGS sequence"/>
</dbReference>
<dbReference type="EMBL" id="JWIN03000016">
    <property type="protein sequence ID" value="KAB1266322.1"/>
    <property type="molecule type" value="Genomic_DNA"/>
</dbReference>
<feature type="region of interest" description="Disordered" evidence="1">
    <location>
        <begin position="163"/>
        <end position="236"/>
    </location>
</feature>
<feature type="compositionally biased region" description="Basic and acidic residues" evidence="1">
    <location>
        <begin position="180"/>
        <end position="207"/>
    </location>
</feature>
<name>A0A5N4D5G5_CAMDR</name>
<feature type="compositionally biased region" description="Basic and acidic residues" evidence="1">
    <location>
        <begin position="575"/>
        <end position="585"/>
    </location>
</feature>
<feature type="domain" description="FAM21/CAPZIP" evidence="2">
    <location>
        <begin position="270"/>
        <end position="345"/>
    </location>
</feature>
<feature type="region of interest" description="Disordered" evidence="1">
    <location>
        <begin position="313"/>
        <end position="343"/>
    </location>
</feature>
<organism evidence="3 4">
    <name type="scientific">Camelus dromedarius</name>
    <name type="common">Dromedary</name>
    <name type="synonym">Arabian camel</name>
    <dbReference type="NCBI Taxonomy" id="9838"/>
    <lineage>
        <taxon>Eukaryota</taxon>
        <taxon>Metazoa</taxon>
        <taxon>Chordata</taxon>
        <taxon>Craniata</taxon>
        <taxon>Vertebrata</taxon>
        <taxon>Euteleostomi</taxon>
        <taxon>Mammalia</taxon>
        <taxon>Eutheria</taxon>
        <taxon>Laurasiatheria</taxon>
        <taxon>Artiodactyla</taxon>
        <taxon>Tylopoda</taxon>
        <taxon>Camelidae</taxon>
        <taxon>Camelus</taxon>
    </lineage>
</organism>
<reference evidence="3 4" key="1">
    <citation type="journal article" date="2019" name="Mol. Ecol. Resour.">
        <title>Improving Illumina assemblies with Hi-C and long reads: an example with the North African dromedary.</title>
        <authorList>
            <person name="Elbers J.P."/>
            <person name="Rogers M.F."/>
            <person name="Perelman P.L."/>
            <person name="Proskuryakova A.A."/>
            <person name="Serdyukova N.A."/>
            <person name="Johnson W.E."/>
            <person name="Horin P."/>
            <person name="Corander J."/>
            <person name="Murphy D."/>
            <person name="Burger P.A."/>
        </authorList>
    </citation>
    <scope>NUCLEOTIDE SEQUENCE [LARGE SCALE GENOMIC DNA]</scope>
    <source>
        <strain evidence="3">Drom800</strain>
        <tissue evidence="3">Blood</tissue>
    </source>
</reference>
<evidence type="ECO:0000256" key="1">
    <source>
        <dbReference type="SAM" id="MobiDB-lite"/>
    </source>
</evidence>
<feature type="compositionally biased region" description="Basic and acidic residues" evidence="1">
    <location>
        <begin position="421"/>
        <end position="456"/>
    </location>
</feature>
<evidence type="ECO:0000313" key="3">
    <source>
        <dbReference type="EMBL" id="KAB1266322.1"/>
    </source>
</evidence>
<evidence type="ECO:0000313" key="4">
    <source>
        <dbReference type="Proteomes" id="UP000299084"/>
    </source>
</evidence>